<dbReference type="EMBL" id="UYRU01066063">
    <property type="protein sequence ID" value="VDN16505.1"/>
    <property type="molecule type" value="Genomic_DNA"/>
</dbReference>
<dbReference type="OrthoDB" id="6132759at2759"/>
<keyword evidence="1" id="KW-0472">Membrane</keyword>
<reference evidence="2 3" key="1">
    <citation type="submission" date="2018-11" db="EMBL/GenBank/DDBJ databases">
        <authorList>
            <consortium name="Pathogen Informatics"/>
        </authorList>
    </citation>
    <scope>NUCLEOTIDE SEQUENCE [LARGE SCALE GENOMIC DNA]</scope>
</reference>
<gene>
    <name evidence="2" type="ORF">DILT_LOCUS12336</name>
</gene>
<keyword evidence="1" id="KW-1133">Transmembrane helix</keyword>
<name>A0A3P7LHX5_DIBLA</name>
<dbReference type="Proteomes" id="UP000281553">
    <property type="component" value="Unassembled WGS sequence"/>
</dbReference>
<accession>A0A3P7LHX5</accession>
<sequence length="77" mass="8043">MFVVVWTSFFANHSYWITSADVPPDNSSLGLIIASVVNFTTSMVFSTSLGLGLAALYSAYGGDVAEAYGSAACTSYA</sequence>
<evidence type="ECO:0000313" key="3">
    <source>
        <dbReference type="Proteomes" id="UP000281553"/>
    </source>
</evidence>
<keyword evidence="1" id="KW-0812">Transmembrane</keyword>
<feature type="transmembrane region" description="Helical" evidence="1">
    <location>
        <begin position="29"/>
        <end position="57"/>
    </location>
</feature>
<organism evidence="2 3">
    <name type="scientific">Dibothriocephalus latus</name>
    <name type="common">Fish tapeworm</name>
    <name type="synonym">Diphyllobothrium latum</name>
    <dbReference type="NCBI Taxonomy" id="60516"/>
    <lineage>
        <taxon>Eukaryota</taxon>
        <taxon>Metazoa</taxon>
        <taxon>Spiralia</taxon>
        <taxon>Lophotrochozoa</taxon>
        <taxon>Platyhelminthes</taxon>
        <taxon>Cestoda</taxon>
        <taxon>Eucestoda</taxon>
        <taxon>Diphyllobothriidea</taxon>
        <taxon>Diphyllobothriidae</taxon>
        <taxon>Dibothriocephalus</taxon>
    </lineage>
</organism>
<evidence type="ECO:0000256" key="1">
    <source>
        <dbReference type="SAM" id="Phobius"/>
    </source>
</evidence>
<proteinExistence type="predicted"/>
<evidence type="ECO:0000313" key="2">
    <source>
        <dbReference type="EMBL" id="VDN16505.1"/>
    </source>
</evidence>
<dbReference type="AlphaFoldDB" id="A0A3P7LHX5"/>
<protein>
    <submittedName>
        <fullName evidence="2">Uncharacterized protein</fullName>
    </submittedName>
</protein>
<keyword evidence="3" id="KW-1185">Reference proteome</keyword>